<keyword evidence="1" id="KW-0614">Plasmid</keyword>
<gene>
    <name evidence="1" type="ORF">pGDT4_0033</name>
</gene>
<reference evidence="1" key="1">
    <citation type="journal article" date="2012" name="PLoS Genet.">
        <title>A Natural System of Chromosome Transfer in Yersinia pseudotuberculosis.</title>
        <authorList>
            <person name="Lesic B."/>
            <person name="Zouine M."/>
            <person name="Ducos-Galand M."/>
            <person name="Huon C."/>
            <person name="Rosso M.L."/>
            <person name="Prevost M.C."/>
            <person name="Mazel D."/>
            <person name="Carniel E."/>
        </authorList>
    </citation>
    <scope>NUCLEOTIDE SEQUENCE [LARGE SCALE GENOMIC DNA]</scope>
    <source>
        <strain evidence="1">IP32637</strain>
        <plasmid evidence="1">pGDT4</plasmid>
    </source>
</reference>
<accession>B7UF34</accession>
<evidence type="ECO:0000313" key="1">
    <source>
        <dbReference type="EMBL" id="CAQ76545.1"/>
    </source>
</evidence>
<protein>
    <submittedName>
        <fullName evidence="1">Uncharacterized protein</fullName>
    </submittedName>
</protein>
<geneLocation type="plasmid" evidence="1">
    <name>pGDT4</name>
</geneLocation>
<sequence length="20" mass="2265">MVMNDQAVNVVRLEPVSSIY</sequence>
<proteinExistence type="predicted"/>
<dbReference type="EMBL" id="FM178282">
    <property type="protein sequence ID" value="CAQ76545.1"/>
    <property type="molecule type" value="Genomic_DNA"/>
</dbReference>
<dbReference type="AlphaFoldDB" id="B7UF34"/>
<name>B7UF34_YERPU</name>
<organism evidence="1">
    <name type="scientific">Yersinia pseudotuberculosis</name>
    <dbReference type="NCBI Taxonomy" id="633"/>
    <lineage>
        <taxon>Bacteria</taxon>
        <taxon>Pseudomonadati</taxon>
        <taxon>Pseudomonadota</taxon>
        <taxon>Gammaproteobacteria</taxon>
        <taxon>Enterobacterales</taxon>
        <taxon>Yersiniaceae</taxon>
        <taxon>Yersinia</taxon>
    </lineage>
</organism>